<dbReference type="InterPro" id="IPR001594">
    <property type="entry name" value="Palmitoyltrfase_DHHC"/>
</dbReference>
<comment type="domain">
    <text evidence="9">The DHHC domain is required for palmitoyltransferase activity.</text>
</comment>
<keyword evidence="11" id="KW-0732">Signal</keyword>
<evidence type="ECO:0000256" key="2">
    <source>
        <dbReference type="ARBA" id="ARBA00008574"/>
    </source>
</evidence>
<evidence type="ECO:0000256" key="7">
    <source>
        <dbReference type="ARBA" id="ARBA00022989"/>
    </source>
</evidence>
<comment type="catalytic activity">
    <reaction evidence="9">
        <text>L-cysteinyl-[protein] + hexadecanoyl-CoA = S-hexadecanoyl-L-cysteinyl-[protein] + CoA</text>
        <dbReference type="Rhea" id="RHEA:36683"/>
        <dbReference type="Rhea" id="RHEA-COMP:10131"/>
        <dbReference type="Rhea" id="RHEA-COMP:11032"/>
        <dbReference type="ChEBI" id="CHEBI:29950"/>
        <dbReference type="ChEBI" id="CHEBI:57287"/>
        <dbReference type="ChEBI" id="CHEBI:57379"/>
        <dbReference type="ChEBI" id="CHEBI:74151"/>
        <dbReference type="EC" id="2.3.1.225"/>
    </reaction>
</comment>
<dbReference type="GO" id="GO:0019706">
    <property type="term" value="F:protein-cysteine S-palmitoyltransferase activity"/>
    <property type="evidence" value="ECO:0007669"/>
    <property type="project" value="UniProtKB-EC"/>
</dbReference>
<evidence type="ECO:0000313" key="13">
    <source>
        <dbReference type="EMBL" id="KAG6525328.1"/>
    </source>
</evidence>
<gene>
    <name evidence="13" type="ORF">ZIOFF_015284</name>
</gene>
<dbReference type="PROSITE" id="PS50216">
    <property type="entry name" value="DHHC"/>
    <property type="match status" value="1"/>
</dbReference>
<protein>
    <recommendedName>
        <fullName evidence="9">S-acyltransferase</fullName>
        <ecNumber evidence="9">2.3.1.225</ecNumber>
    </recommendedName>
    <alternativeName>
        <fullName evidence="9">Palmitoyltransferase</fullName>
    </alternativeName>
</protein>
<dbReference type="Pfam" id="PF08597">
    <property type="entry name" value="eIF3_subunit"/>
    <property type="match status" value="1"/>
</dbReference>
<dbReference type="Pfam" id="PF01529">
    <property type="entry name" value="DHHC"/>
    <property type="match status" value="1"/>
</dbReference>
<accession>A0A8J5LF69</accession>
<keyword evidence="3" id="KW-0963">Cytoplasm</keyword>
<evidence type="ECO:0000256" key="3">
    <source>
        <dbReference type="ARBA" id="ARBA00022490"/>
    </source>
</evidence>
<keyword evidence="4" id="KW-0396">Initiation factor</keyword>
<keyword evidence="6" id="KW-0648">Protein biosynthesis</keyword>
<keyword evidence="8 9" id="KW-0472">Membrane</keyword>
<reference evidence="13 14" key="1">
    <citation type="submission" date="2020-08" db="EMBL/GenBank/DDBJ databases">
        <title>Plant Genome Project.</title>
        <authorList>
            <person name="Zhang R.-G."/>
        </authorList>
    </citation>
    <scope>NUCLEOTIDE SEQUENCE [LARGE SCALE GENOMIC DNA]</scope>
    <source>
        <tissue evidence="13">Rhizome</tissue>
    </source>
</reference>
<keyword evidence="9" id="KW-0808">Transferase</keyword>
<feature type="signal peptide" evidence="11">
    <location>
        <begin position="1"/>
        <end position="24"/>
    </location>
</feature>
<feature type="chain" id="PRO_5035280144" description="S-acyltransferase" evidence="11">
    <location>
        <begin position="25"/>
        <end position="564"/>
    </location>
</feature>
<sequence length="564" mass="63379">MLTPVRFATLLFPASLSLLPSSASQFPYAAVVAAFAISSLFFALYCLTRLVDCWGAGLPLLGPISPFPRLFVWENLSPFYLFVLTFHGAENLEAVATGCGIEREDSWPIGSCLLICSWILRFHLLLSDEEDFEPAVPGLATNQPKTQWDDEDVEDAHVKESWEDEEDSVEAPKPEQEAKTTASKAGPKSAGKKDKLPEAKTSNVADDVLADPVAEKLRQQRLVEESDYKSTAELFARKGDQKTLDNFIPKSENDFLEYAELLSYKICPHEKSFHYIGLLKAILRLSMTSLKAADAKEVAASASAIANEKLKAEKEANAGKKKQEFQRCMITLFKHIARCLSSSHFQAFKAIGLIRWVAVQKTAREGMQWVSIGNEVLKYSKHCRVCDKCVDGFDHHCRWINNCIGRKNYKRFFILMVFALLLLILQWAVGMLVLILCFVERRRFSAEIVSKLGSSFSLAPFIIVVAVCTLLAMVATLPVAQLFFFHILLIKKIFHSGKQIVEFERYGVVYSSILEKIDTLTSSCYSTWMRLQGISTYDYIIALRKQDQEQEQLAVGGQQSPQMS</sequence>
<feature type="region of interest" description="Disordered" evidence="10">
    <location>
        <begin position="136"/>
        <end position="207"/>
    </location>
</feature>
<keyword evidence="7 9" id="KW-1133">Transmembrane helix</keyword>
<name>A0A8J5LF69_ZINOF</name>
<dbReference type="Proteomes" id="UP000734854">
    <property type="component" value="Unassembled WGS sequence"/>
</dbReference>
<keyword evidence="14" id="KW-1185">Reference proteome</keyword>
<evidence type="ECO:0000256" key="5">
    <source>
        <dbReference type="ARBA" id="ARBA00022692"/>
    </source>
</evidence>
<feature type="transmembrane region" description="Helical" evidence="9">
    <location>
        <begin position="456"/>
        <end position="489"/>
    </location>
</feature>
<dbReference type="PANTHER" id="PTHR21681">
    <property type="entry name" value="EUKARYOTIC TRANSLATION INITIATION FACTOR 3 SUBUNIT J"/>
    <property type="match status" value="1"/>
</dbReference>
<evidence type="ECO:0000256" key="4">
    <source>
        <dbReference type="ARBA" id="ARBA00022540"/>
    </source>
</evidence>
<dbReference type="AlphaFoldDB" id="A0A8J5LF69"/>
<evidence type="ECO:0000256" key="10">
    <source>
        <dbReference type="SAM" id="MobiDB-lite"/>
    </source>
</evidence>
<keyword evidence="5 9" id="KW-0812">Transmembrane</keyword>
<comment type="similarity">
    <text evidence="2 9">Belongs to the DHHC palmitoyltransferase family.</text>
</comment>
<proteinExistence type="inferred from homology"/>
<comment type="subcellular location">
    <subcellularLocation>
        <location evidence="1">Membrane</location>
        <topology evidence="1">Multi-pass membrane protein</topology>
    </subcellularLocation>
</comment>
<evidence type="ECO:0000256" key="9">
    <source>
        <dbReference type="RuleBase" id="RU079119"/>
    </source>
</evidence>
<comment type="caution">
    <text evidence="13">The sequence shown here is derived from an EMBL/GenBank/DDBJ whole genome shotgun (WGS) entry which is preliminary data.</text>
</comment>
<dbReference type="Gene3D" id="1.10.246.60">
    <property type="entry name" value="Eukaryotic translation initiation factor 3 like domains"/>
    <property type="match status" value="1"/>
</dbReference>
<feature type="transmembrane region" description="Helical" evidence="9">
    <location>
        <begin position="412"/>
        <end position="436"/>
    </location>
</feature>
<evidence type="ECO:0000256" key="11">
    <source>
        <dbReference type="SAM" id="SignalP"/>
    </source>
</evidence>
<dbReference type="GO" id="GO:0003743">
    <property type="term" value="F:translation initiation factor activity"/>
    <property type="evidence" value="ECO:0007669"/>
    <property type="project" value="UniProtKB-KW"/>
</dbReference>
<dbReference type="EMBL" id="JACMSC010000004">
    <property type="protein sequence ID" value="KAG6525328.1"/>
    <property type="molecule type" value="Genomic_DNA"/>
</dbReference>
<dbReference type="InterPro" id="IPR013906">
    <property type="entry name" value="eIF3j"/>
</dbReference>
<dbReference type="GO" id="GO:0016020">
    <property type="term" value="C:membrane"/>
    <property type="evidence" value="ECO:0007669"/>
    <property type="project" value="UniProtKB-SubCell"/>
</dbReference>
<organism evidence="13 14">
    <name type="scientific">Zingiber officinale</name>
    <name type="common">Ginger</name>
    <name type="synonym">Amomum zingiber</name>
    <dbReference type="NCBI Taxonomy" id="94328"/>
    <lineage>
        <taxon>Eukaryota</taxon>
        <taxon>Viridiplantae</taxon>
        <taxon>Streptophyta</taxon>
        <taxon>Embryophyta</taxon>
        <taxon>Tracheophyta</taxon>
        <taxon>Spermatophyta</taxon>
        <taxon>Magnoliopsida</taxon>
        <taxon>Liliopsida</taxon>
        <taxon>Zingiberales</taxon>
        <taxon>Zingiberaceae</taxon>
        <taxon>Zingiber</taxon>
    </lineage>
</organism>
<evidence type="ECO:0000256" key="6">
    <source>
        <dbReference type="ARBA" id="ARBA00022917"/>
    </source>
</evidence>
<dbReference type="EC" id="2.3.1.225" evidence="9"/>
<feature type="domain" description="Palmitoyltransferase DHHC" evidence="12">
    <location>
        <begin position="378"/>
        <end position="490"/>
    </location>
</feature>
<dbReference type="InterPro" id="IPR023194">
    <property type="entry name" value="eIF3-like_dom_sf"/>
</dbReference>
<dbReference type="PANTHER" id="PTHR21681:SF0">
    <property type="entry name" value="EUKARYOTIC TRANSLATION INITIATION FACTOR 3 SUBUNIT J"/>
    <property type="match status" value="1"/>
</dbReference>
<keyword evidence="9" id="KW-0012">Acyltransferase</keyword>
<evidence type="ECO:0000256" key="1">
    <source>
        <dbReference type="ARBA" id="ARBA00004141"/>
    </source>
</evidence>
<feature type="transmembrane region" description="Helical" evidence="9">
    <location>
        <begin position="33"/>
        <end position="51"/>
    </location>
</feature>
<evidence type="ECO:0000313" key="14">
    <source>
        <dbReference type="Proteomes" id="UP000734854"/>
    </source>
</evidence>
<evidence type="ECO:0000256" key="8">
    <source>
        <dbReference type="ARBA" id="ARBA00023136"/>
    </source>
</evidence>
<dbReference type="GO" id="GO:0005852">
    <property type="term" value="C:eukaryotic translation initiation factor 3 complex"/>
    <property type="evidence" value="ECO:0007669"/>
    <property type="project" value="InterPro"/>
</dbReference>
<evidence type="ECO:0000259" key="12">
    <source>
        <dbReference type="Pfam" id="PF01529"/>
    </source>
</evidence>